<dbReference type="InterPro" id="IPR041555">
    <property type="entry name" value="MG3"/>
</dbReference>
<dbReference type="SMART" id="SM01361">
    <property type="entry name" value="A2M_recep"/>
    <property type="match status" value="1"/>
</dbReference>
<keyword evidence="4" id="KW-0472">Membrane</keyword>
<dbReference type="GO" id="GO:0004866">
    <property type="term" value="F:endopeptidase inhibitor activity"/>
    <property type="evidence" value="ECO:0007669"/>
    <property type="project" value="InterPro"/>
</dbReference>
<dbReference type="SUPFAM" id="SSF48239">
    <property type="entry name" value="Terpenoid cyclases/Protein prenyltransferases"/>
    <property type="match status" value="1"/>
</dbReference>
<dbReference type="GO" id="GO:0005615">
    <property type="term" value="C:extracellular space"/>
    <property type="evidence" value="ECO:0007669"/>
    <property type="project" value="InterPro"/>
</dbReference>
<dbReference type="InterPro" id="IPR047565">
    <property type="entry name" value="Alpha-macroglob_thiol-ester_cl"/>
</dbReference>
<dbReference type="CDD" id="cd00112">
    <property type="entry name" value="LDLa"/>
    <property type="match status" value="1"/>
</dbReference>
<dbReference type="Gene3D" id="4.10.400.10">
    <property type="entry name" value="Low-density Lipoprotein Receptor"/>
    <property type="match status" value="1"/>
</dbReference>
<feature type="disulfide bond" evidence="2">
    <location>
        <begin position="899"/>
        <end position="917"/>
    </location>
</feature>
<feature type="compositionally biased region" description="Polar residues" evidence="3">
    <location>
        <begin position="429"/>
        <end position="442"/>
    </location>
</feature>
<dbReference type="PANTHER" id="PTHR11412:SF172">
    <property type="entry name" value="LD23292P"/>
    <property type="match status" value="1"/>
</dbReference>
<feature type="compositionally biased region" description="Pro residues" evidence="3">
    <location>
        <begin position="54"/>
        <end position="63"/>
    </location>
</feature>
<accession>A0A9N9X5Y3</accession>
<reference evidence="9" key="2">
    <citation type="submission" date="2022-10" db="EMBL/GenBank/DDBJ databases">
        <authorList>
            <consortium name="ENA_rothamsted_submissions"/>
            <consortium name="culmorum"/>
            <person name="King R."/>
        </authorList>
    </citation>
    <scope>NUCLEOTIDE SEQUENCE</scope>
</reference>
<feature type="chain" id="PRO_5040203352" description="CD109 antigen" evidence="5">
    <location>
        <begin position="22"/>
        <end position="1775"/>
    </location>
</feature>
<dbReference type="Pfam" id="PF01835">
    <property type="entry name" value="MG2"/>
    <property type="match status" value="1"/>
</dbReference>
<dbReference type="SMART" id="SM01360">
    <property type="entry name" value="A2M"/>
    <property type="match status" value="1"/>
</dbReference>
<dbReference type="Gene3D" id="1.50.10.20">
    <property type="match status" value="1"/>
</dbReference>
<dbReference type="InterPro" id="IPR001599">
    <property type="entry name" value="Macroglobln_a2"/>
</dbReference>
<dbReference type="Pfam" id="PF07678">
    <property type="entry name" value="TED_complement"/>
    <property type="match status" value="1"/>
</dbReference>
<dbReference type="InterPro" id="IPR009048">
    <property type="entry name" value="A-macroglobulin_rcpt-bd"/>
</dbReference>
<evidence type="ECO:0000256" key="1">
    <source>
        <dbReference type="ARBA" id="ARBA00023157"/>
    </source>
</evidence>
<feature type="domain" description="Alpha-2-macroglobulin bait region" evidence="6">
    <location>
        <begin position="680"/>
        <end position="814"/>
    </location>
</feature>
<dbReference type="Gene3D" id="2.60.40.10">
    <property type="entry name" value="Immunoglobulins"/>
    <property type="match status" value="1"/>
</dbReference>
<feature type="region of interest" description="Disordered" evidence="3">
    <location>
        <begin position="398"/>
        <end position="445"/>
    </location>
</feature>
<organism evidence="9 10">
    <name type="scientific">Phaedon cochleariae</name>
    <name type="common">Mustard beetle</name>
    <dbReference type="NCBI Taxonomy" id="80249"/>
    <lineage>
        <taxon>Eukaryota</taxon>
        <taxon>Metazoa</taxon>
        <taxon>Ecdysozoa</taxon>
        <taxon>Arthropoda</taxon>
        <taxon>Hexapoda</taxon>
        <taxon>Insecta</taxon>
        <taxon>Pterygota</taxon>
        <taxon>Neoptera</taxon>
        <taxon>Endopterygota</taxon>
        <taxon>Coleoptera</taxon>
        <taxon>Polyphaga</taxon>
        <taxon>Cucujiformia</taxon>
        <taxon>Chrysomeloidea</taxon>
        <taxon>Chrysomelidae</taxon>
        <taxon>Chrysomelinae</taxon>
        <taxon>Chrysomelini</taxon>
        <taxon>Phaedon</taxon>
    </lineage>
</organism>
<evidence type="ECO:0000313" key="9">
    <source>
        <dbReference type="EMBL" id="CAG9820933.1"/>
    </source>
</evidence>
<sequence>MKIDQKLWPALFLVTCCCVTAQDVNLPQYTPSTPPNPYNSYPSSTNNVYGDPNPYTPEPPNPYDPYGTVDPARQNPNPIPNVDDIYGRNDPYGQRDPFSDRDRSRGEYDPYVNQYGGGGRGQSPSWRNDLFGGGRSQGDTHSTLIKEATYFIVASKMVRPAQLYRVSATVLKEKQPITVRASIQRNGVEISSDHKEVKEGIPETLLMWIPNTSAYGEYKLRVEGLYDDVLGGAQFINETTLTFSQRSMTIFIQLDKPVYMQGESVRFRTIPINTELKAFNDAVDVFMLDPNGHIMKRWLSRQSNLGTVSLDYQLSDQPIFGEWKIRVIAQGQVEESTFLVEEYYQTRFEVNVTMPAFFLNTEPYLYGIIMANYTSGAPVRGNLTLKATVRPIRPIDTYFRKNRPRPNDRNAYYDNLNNQNDRPYDSNAPYESNTFDNPNLDNRNYDPNRPLFGDREGSYNRPVLEKYFHFDEKLPFWMPTPTNYYDPIPHMKFFEGVYHFRYPLQELLNYVPTLDGMEVVVTATVGDRFLDEVIEGYSTARIFNSSINLKFLGDSPQVFKPGMPVTTYLIASYHDGSPLKPEVLYNSVVEVTTSVTSQGGGNREIFLRELYQMENNDGVWEYKIDLKRDLNVTGARAYEELSQISSLKIQATLIDRYTRQQLANTDLLMLGHYSVNDQHIKVITSTITPKVGEYMIFHIRSNYFIEKYNYLIISKGIVLLTGDQDMGDYVSTMAIALSAEMAPVATIVVWHVGRYGDLQVDSLTFPVNGISRNKFKVFINNKKARTGHKVEVAIYGEPGSYVGLSGIDRAFYTMQAGNELTYSKVISKMSTFDEQTNGTLQHDWFSHEGNPDELVYFPSNTYGIDANRTFEYAGLVVFSDFVLPRKPLRCNASQGYGECLNGQCYLMRKRCDYYRDCEDGTDEAGCKYHNATELQLFRKYRFNRIQRQYENVWLWKDVNIGPHGRYIFNVPVPARPVHWMISAFSMSPSLGFGMISKAIEYLGVLPFFINVEMPNVCMQGEQVGIRVSVFNYMTDDMEATVILNGSPDYKFVHVEENGIVRAYNPRTSFGEHQFFIFIKSQDAAVVYIPIVPTRLGDIEVSIHASTLIGTDQITRKLHVESDGLPQHRHQSMLLDLSNRAYAFQYMHVNVTEVPIIPYEYDRYYVYGSNKARISIVGDVVGAVFPTMPVNATSLLQLPMDSGEQNIFSFAVNMYTLLYMRYTQMKNRTIQRDAFYHLNIGYQRQLSFMQPDGSFSTFRSDWNQSASSVWLTAYCARVFQEASFYEWENYIYIDPVVIAKSVEWILKHQGPEGAFWEESWLPDRKYNSTLNIENDPIRHRNITLTAHVLITLDSVKDLTSGLSSKVAIASKRAIQWLERNMELLKEKGSPFEVAIVAYALMKAKAPNAEAAFIELSKRSRMEGGLMYWGRDAIPQPPYKIENQKPFLLPRLPYEYDSENIEATAYALLVYVERQEIFVDNIVRWLNTQRLTDGGWASTSDTAQATKALIEYTSAQRIRDISSLSVTIEATSLPGRPQVLYVNDQNRARLQYVDIPDAWGTVKVQGKGTGYAILQMSVQYNVDVERFQTQPPVPAFDLWTKQYFYGRNQSHITYVTCQRWTHLNESERSGLAVLDVTIPTGYIIQQQDLDAYILTRRVRNLQRAKFLERKVIFYFDYLDMEPTCINFTVERWYPVANMSRYLPIRVYDYYAPERFNETIFDALSSYVLDICQVCGSSQCPYCFIYNAAAAVSIPVYIVLLTSVMLIFRHLQFQEVIL</sequence>
<evidence type="ECO:0000259" key="7">
    <source>
        <dbReference type="SMART" id="SM01360"/>
    </source>
</evidence>
<dbReference type="Pfam" id="PF07677">
    <property type="entry name" value="A2M_recep"/>
    <property type="match status" value="1"/>
</dbReference>
<dbReference type="InterPro" id="IPR011625">
    <property type="entry name" value="A2M_N_BRD"/>
</dbReference>
<dbReference type="InterPro" id="IPR013783">
    <property type="entry name" value="Ig-like_fold"/>
</dbReference>
<dbReference type="Pfam" id="PF07703">
    <property type="entry name" value="A2M_BRD"/>
    <property type="match status" value="1"/>
</dbReference>
<keyword evidence="5" id="KW-0732">Signal</keyword>
<evidence type="ECO:0000313" key="10">
    <source>
        <dbReference type="Proteomes" id="UP001153737"/>
    </source>
</evidence>
<feature type="region of interest" description="Disordered" evidence="3">
    <location>
        <begin position="28"/>
        <end position="124"/>
    </location>
</feature>
<dbReference type="OrthoDB" id="6359008at2759"/>
<dbReference type="SUPFAM" id="SSF49410">
    <property type="entry name" value="Alpha-macroglobulin receptor domain"/>
    <property type="match status" value="1"/>
</dbReference>
<evidence type="ECO:0000256" key="2">
    <source>
        <dbReference type="PROSITE-ProRule" id="PRU00124"/>
    </source>
</evidence>
<evidence type="ECO:0000259" key="8">
    <source>
        <dbReference type="SMART" id="SM01361"/>
    </source>
</evidence>
<dbReference type="SUPFAM" id="SSF57424">
    <property type="entry name" value="LDL receptor-like module"/>
    <property type="match status" value="1"/>
</dbReference>
<keyword evidence="10" id="KW-1185">Reference proteome</keyword>
<dbReference type="InterPro" id="IPR036595">
    <property type="entry name" value="A-macroglobulin_rcpt-bd_sf"/>
</dbReference>
<dbReference type="InterPro" id="IPR008930">
    <property type="entry name" value="Terpenoid_cyclase/PrenylTrfase"/>
</dbReference>
<evidence type="ECO:0000256" key="3">
    <source>
        <dbReference type="SAM" id="MobiDB-lite"/>
    </source>
</evidence>
<comment type="caution">
    <text evidence="2">Lacks conserved residue(s) required for the propagation of feature annotation.</text>
</comment>
<keyword evidence="1 2" id="KW-1015">Disulfide bond</keyword>
<gene>
    <name evidence="9" type="ORF">PHAECO_LOCUS7769</name>
</gene>
<evidence type="ECO:0008006" key="11">
    <source>
        <dbReference type="Google" id="ProtNLM"/>
    </source>
</evidence>
<dbReference type="InterPro" id="IPR011626">
    <property type="entry name" value="Alpha-macroglobulin_TED"/>
</dbReference>
<evidence type="ECO:0000256" key="4">
    <source>
        <dbReference type="SAM" id="Phobius"/>
    </source>
</evidence>
<evidence type="ECO:0000259" key="6">
    <source>
        <dbReference type="SMART" id="SM01359"/>
    </source>
</evidence>
<dbReference type="InterPro" id="IPR036055">
    <property type="entry name" value="LDL_receptor-like_sf"/>
</dbReference>
<dbReference type="Gene3D" id="2.60.40.2950">
    <property type="match status" value="1"/>
</dbReference>
<feature type="domain" description="Alpha-2-macroglobulin" evidence="7">
    <location>
        <begin position="952"/>
        <end position="1043"/>
    </location>
</feature>
<dbReference type="SMART" id="SM00192">
    <property type="entry name" value="LDLa"/>
    <property type="match status" value="1"/>
</dbReference>
<keyword evidence="4" id="KW-1133">Transmembrane helix</keyword>
<dbReference type="PANTHER" id="PTHR11412">
    <property type="entry name" value="MACROGLOBULIN / COMPLEMENT"/>
    <property type="match status" value="1"/>
</dbReference>
<reference evidence="9" key="1">
    <citation type="submission" date="2022-01" db="EMBL/GenBank/DDBJ databases">
        <authorList>
            <person name="King R."/>
        </authorList>
    </citation>
    <scope>NUCLEOTIDE SEQUENCE</scope>
</reference>
<keyword evidence="4" id="KW-0812">Transmembrane</keyword>
<dbReference type="EMBL" id="OU896710">
    <property type="protein sequence ID" value="CAG9820933.1"/>
    <property type="molecule type" value="Genomic_DNA"/>
</dbReference>
<dbReference type="Gene3D" id="2.60.40.1930">
    <property type="match status" value="2"/>
</dbReference>
<feature type="compositionally biased region" description="Low complexity" evidence="3">
    <location>
        <begin position="38"/>
        <end position="53"/>
    </location>
</feature>
<feature type="domain" description="Alpha-macroglobulin receptor-binding" evidence="8">
    <location>
        <begin position="1627"/>
        <end position="1718"/>
    </location>
</feature>
<dbReference type="Gene3D" id="6.20.50.160">
    <property type="match status" value="1"/>
</dbReference>
<dbReference type="Pfam" id="PF00207">
    <property type="entry name" value="A2M"/>
    <property type="match status" value="1"/>
</dbReference>
<feature type="signal peptide" evidence="5">
    <location>
        <begin position="1"/>
        <end position="21"/>
    </location>
</feature>
<dbReference type="Gene3D" id="2.20.130.20">
    <property type="match status" value="1"/>
</dbReference>
<dbReference type="SMART" id="SM01359">
    <property type="entry name" value="A2M_N_2"/>
    <property type="match status" value="1"/>
</dbReference>
<dbReference type="SMART" id="SM01419">
    <property type="entry name" value="Thiol-ester_cl"/>
    <property type="match status" value="1"/>
</dbReference>
<dbReference type="Pfam" id="PF17791">
    <property type="entry name" value="MG3"/>
    <property type="match status" value="1"/>
</dbReference>
<feature type="transmembrane region" description="Helical" evidence="4">
    <location>
        <begin position="1741"/>
        <end position="1765"/>
    </location>
</feature>
<feature type="disulfide bond" evidence="2">
    <location>
        <begin position="911"/>
        <end position="926"/>
    </location>
</feature>
<dbReference type="Proteomes" id="UP001153737">
    <property type="component" value="Chromosome 4"/>
</dbReference>
<evidence type="ECO:0000256" key="5">
    <source>
        <dbReference type="SAM" id="SignalP"/>
    </source>
</evidence>
<dbReference type="InterPro" id="IPR002172">
    <property type="entry name" value="LDrepeatLR_classA_rpt"/>
</dbReference>
<dbReference type="PROSITE" id="PS50068">
    <property type="entry name" value="LDLRA_2"/>
    <property type="match status" value="1"/>
</dbReference>
<protein>
    <recommendedName>
        <fullName evidence="11">CD109 antigen</fullName>
    </recommendedName>
</protein>
<proteinExistence type="predicted"/>
<dbReference type="Gene3D" id="2.60.40.690">
    <property type="entry name" value="Alpha-macroglobulin, receptor-binding domain"/>
    <property type="match status" value="1"/>
</dbReference>
<dbReference type="InterPro" id="IPR050473">
    <property type="entry name" value="A2M/Complement_sys"/>
</dbReference>
<feature type="compositionally biased region" description="Basic and acidic residues" evidence="3">
    <location>
        <begin position="97"/>
        <end position="108"/>
    </location>
</feature>
<name>A0A9N9X5Y3_PHACE</name>
<dbReference type="InterPro" id="IPR002890">
    <property type="entry name" value="MG2"/>
</dbReference>